<comment type="similarity">
    <text evidence="2 13">Belongs to the OXA1/ALB3/YidC family. Type 1 subfamily.</text>
</comment>
<dbReference type="Pfam" id="PF14849">
    <property type="entry name" value="YidC_periplas"/>
    <property type="match status" value="1"/>
</dbReference>
<dbReference type="CDD" id="cd20070">
    <property type="entry name" value="5TM_YidC_Alb3"/>
    <property type="match status" value="1"/>
</dbReference>
<evidence type="ECO:0000256" key="10">
    <source>
        <dbReference type="ARBA" id="ARBA00023186"/>
    </source>
</evidence>
<evidence type="ECO:0000256" key="9">
    <source>
        <dbReference type="ARBA" id="ARBA00023136"/>
    </source>
</evidence>
<comment type="subcellular location">
    <subcellularLocation>
        <location evidence="1">Cell inner membrane</location>
        <topology evidence="1">Multi-pass membrane protein</topology>
    </subcellularLocation>
    <subcellularLocation>
        <location evidence="13">Cell membrane</location>
        <topology evidence="13">Multi-pass membrane protein</topology>
    </subcellularLocation>
</comment>
<evidence type="ECO:0000259" key="17">
    <source>
        <dbReference type="Pfam" id="PF14849"/>
    </source>
</evidence>
<sequence length="635" mass="72700">MDRNTIIGLVLIGTIFSIFTIFNQPSAEERAKHAEEVKKEQALLKEKEKIAEEQKKDAAEKAVTATAGKDSTSANALDSVQNTAPKKTGVTDSLVYMENDKYKVAFNTKGGIVASIWLKEYETYADYAKNDGKVTPLALFKSGDAVNQLVFEMNGKKIKTGNLPFHIKTQTKKSIVFETELAPGKTIQNQYTLSDDTYDLNYTVNIKGLGGDVNPKNVGLNWDVAYRKTERLFMEQRRVSTICLNYKEEGFDYLSEMAADNQEAEDAVEWVAYKQSYFSSFLHPEKPFVKKGTEFEVKTYGEGHEKQWTNLKDFSSTLMLDLSNTDNASMSMDWFFGPNDYNLLASYDKEYDHILNYGWGLFRWINVYAVQPLFSMLTQSFALSAGIAILLLTLIIKFILMPIQWKMYVSSAKMRILKPEIDELNKKYPKQEDAMKKQMEMMTLYRESGASPLSGCIPMLIQMPILLAVFRYFPSTFELRQKSFLWAEDLSSYDSIWDFGTNIWFYGDHVSLFTLLMAGTTLIYTIINSGNMQTPQQPGMPNMKIIMYIFPFLMIFFFNSYASGLSYYYFVSTLISILMMVAIKKFFVDEDKLKAKMAEKKAAAGNGGGKKKSKFQERLEQMQKMQQEQMKNRKK</sequence>
<feature type="coiled-coil region" evidence="14">
    <location>
        <begin position="34"/>
        <end position="61"/>
    </location>
</feature>
<feature type="domain" description="Membrane insertase YidC/Oxa/ALB C-terminal" evidence="16">
    <location>
        <begin position="386"/>
        <end position="585"/>
    </location>
</feature>
<keyword evidence="5 13" id="KW-1003">Cell membrane</keyword>
<feature type="transmembrane region" description="Helical" evidence="13">
    <location>
        <begin position="380"/>
        <end position="400"/>
    </location>
</feature>
<evidence type="ECO:0000313" key="19">
    <source>
        <dbReference type="Proteomes" id="UP000652681"/>
    </source>
</evidence>
<evidence type="ECO:0000256" key="11">
    <source>
        <dbReference type="ARBA" id="ARBA00033245"/>
    </source>
</evidence>
<evidence type="ECO:0000256" key="8">
    <source>
        <dbReference type="ARBA" id="ARBA00022989"/>
    </source>
</evidence>
<keyword evidence="7 13" id="KW-0653">Protein transport</keyword>
<keyword evidence="8 13" id="KW-1133">Transmembrane helix</keyword>
<dbReference type="EMBL" id="JACVEL010000014">
    <property type="protein sequence ID" value="MBC9813727.1"/>
    <property type="molecule type" value="Genomic_DNA"/>
</dbReference>
<organism evidence="18 19">
    <name type="scientific">Taishania pollutisoli</name>
    <dbReference type="NCBI Taxonomy" id="2766479"/>
    <lineage>
        <taxon>Bacteria</taxon>
        <taxon>Pseudomonadati</taxon>
        <taxon>Bacteroidota</taxon>
        <taxon>Flavobacteriia</taxon>
        <taxon>Flavobacteriales</taxon>
        <taxon>Crocinitomicaceae</taxon>
        <taxon>Taishania</taxon>
    </lineage>
</organism>
<evidence type="ECO:0000256" key="4">
    <source>
        <dbReference type="ARBA" id="ARBA00022448"/>
    </source>
</evidence>
<evidence type="ECO:0000259" key="16">
    <source>
        <dbReference type="Pfam" id="PF02096"/>
    </source>
</evidence>
<dbReference type="GO" id="GO:0015031">
    <property type="term" value="P:protein transport"/>
    <property type="evidence" value="ECO:0007669"/>
    <property type="project" value="UniProtKB-KW"/>
</dbReference>
<evidence type="ECO:0000256" key="3">
    <source>
        <dbReference type="ARBA" id="ARBA00015325"/>
    </source>
</evidence>
<keyword evidence="19" id="KW-1185">Reference proteome</keyword>
<reference evidence="18" key="1">
    <citation type="submission" date="2020-09" db="EMBL/GenBank/DDBJ databases">
        <title>Taishania pollutisoli gen. nov., sp. nov., Isolated from Tetrabromobisphenol A-Contaminated Soil.</title>
        <authorList>
            <person name="Chen Q."/>
        </authorList>
    </citation>
    <scope>NUCLEOTIDE SEQUENCE</scope>
    <source>
        <strain evidence="18">CZZ-1</strain>
    </source>
</reference>
<accession>A0A8J6P8F7</accession>
<evidence type="ECO:0000256" key="1">
    <source>
        <dbReference type="ARBA" id="ARBA00004429"/>
    </source>
</evidence>
<dbReference type="GO" id="GO:0032977">
    <property type="term" value="F:membrane insertase activity"/>
    <property type="evidence" value="ECO:0007669"/>
    <property type="project" value="InterPro"/>
</dbReference>
<feature type="domain" description="Membrane insertase YidC N-terminal" evidence="17">
    <location>
        <begin position="97"/>
        <end position="366"/>
    </location>
</feature>
<feature type="transmembrane region" description="Helical" evidence="13">
    <location>
        <begin position="503"/>
        <end position="524"/>
    </location>
</feature>
<dbReference type="InterPro" id="IPR019998">
    <property type="entry name" value="Membr_insert_YidC"/>
</dbReference>
<dbReference type="HAMAP" id="MF_01810">
    <property type="entry name" value="YidC_type1"/>
    <property type="match status" value="1"/>
</dbReference>
<dbReference type="NCBIfam" id="TIGR03592">
    <property type="entry name" value="yidC_oxa1_cterm"/>
    <property type="match status" value="1"/>
</dbReference>
<keyword evidence="14" id="KW-0175">Coiled coil</keyword>
<protein>
    <recommendedName>
        <fullName evidence="3 13">Membrane protein insertase YidC</fullName>
    </recommendedName>
    <alternativeName>
        <fullName evidence="12 13">Foldase YidC</fullName>
    </alternativeName>
    <alternativeName>
        <fullName evidence="11 13">Membrane integrase YidC</fullName>
    </alternativeName>
    <alternativeName>
        <fullName evidence="13">Membrane protein YidC</fullName>
    </alternativeName>
</protein>
<evidence type="ECO:0000256" key="7">
    <source>
        <dbReference type="ARBA" id="ARBA00022927"/>
    </source>
</evidence>
<gene>
    <name evidence="13 18" type="primary">yidC</name>
    <name evidence="18" type="ORF">H9Y05_14730</name>
</gene>
<evidence type="ECO:0000256" key="6">
    <source>
        <dbReference type="ARBA" id="ARBA00022692"/>
    </source>
</evidence>
<feature type="transmembrane region" description="Helical" evidence="13">
    <location>
        <begin position="6"/>
        <end position="22"/>
    </location>
</feature>
<evidence type="ECO:0000256" key="13">
    <source>
        <dbReference type="HAMAP-Rule" id="MF_01810"/>
    </source>
</evidence>
<name>A0A8J6P8F7_9FLAO</name>
<evidence type="ECO:0000256" key="15">
    <source>
        <dbReference type="SAM" id="MobiDB-lite"/>
    </source>
</evidence>
<comment type="subunit">
    <text evidence="13">Interacts with the Sec translocase complex via SecD. Specifically interacts with transmembrane segments of nascent integral membrane proteins during membrane integration.</text>
</comment>
<comment type="caution">
    <text evidence="18">The sequence shown here is derived from an EMBL/GenBank/DDBJ whole genome shotgun (WGS) entry which is preliminary data.</text>
</comment>
<dbReference type="RefSeq" id="WP_163492860.1">
    <property type="nucleotide sequence ID" value="NZ_JACVEL010000014.1"/>
</dbReference>
<feature type="transmembrane region" description="Helical" evidence="13">
    <location>
        <begin position="449"/>
        <end position="473"/>
    </location>
</feature>
<dbReference type="NCBIfam" id="TIGR03593">
    <property type="entry name" value="yidC_nterm"/>
    <property type="match status" value="1"/>
</dbReference>
<dbReference type="InterPro" id="IPR028055">
    <property type="entry name" value="YidC/Oxa/ALB_C"/>
</dbReference>
<feature type="transmembrane region" description="Helical" evidence="13">
    <location>
        <begin position="545"/>
        <end position="562"/>
    </location>
</feature>
<keyword evidence="10 13" id="KW-0143">Chaperone</keyword>
<keyword evidence="4 13" id="KW-0813">Transport</keyword>
<dbReference type="InterPro" id="IPR001708">
    <property type="entry name" value="YidC/ALB3/OXA1/COX18"/>
</dbReference>
<feature type="transmembrane region" description="Helical" evidence="13">
    <location>
        <begin position="568"/>
        <end position="587"/>
    </location>
</feature>
<dbReference type="PANTHER" id="PTHR12428">
    <property type="entry name" value="OXA1"/>
    <property type="match status" value="1"/>
</dbReference>
<feature type="region of interest" description="Disordered" evidence="15">
    <location>
        <begin position="600"/>
        <end position="635"/>
    </location>
</feature>
<dbReference type="CDD" id="cd19961">
    <property type="entry name" value="EcYidC-like_peri"/>
    <property type="match status" value="1"/>
</dbReference>
<dbReference type="GO" id="GO:0005886">
    <property type="term" value="C:plasma membrane"/>
    <property type="evidence" value="ECO:0007669"/>
    <property type="project" value="UniProtKB-SubCell"/>
</dbReference>
<dbReference type="InterPro" id="IPR047196">
    <property type="entry name" value="YidC_ALB_C"/>
</dbReference>
<dbReference type="InterPro" id="IPR038221">
    <property type="entry name" value="YidC_periplasmic_sf"/>
</dbReference>
<evidence type="ECO:0000256" key="14">
    <source>
        <dbReference type="SAM" id="Coils"/>
    </source>
</evidence>
<dbReference type="InterPro" id="IPR028053">
    <property type="entry name" value="Membr_insert_YidC_N"/>
</dbReference>
<proteinExistence type="inferred from homology"/>
<dbReference type="NCBIfam" id="NF002356">
    <property type="entry name" value="PRK01318.2-3"/>
    <property type="match status" value="1"/>
</dbReference>
<keyword evidence="6 13" id="KW-0812">Transmembrane</keyword>
<dbReference type="GO" id="GO:0051205">
    <property type="term" value="P:protein insertion into membrane"/>
    <property type="evidence" value="ECO:0007669"/>
    <property type="project" value="TreeGrafter"/>
</dbReference>
<comment type="function">
    <text evidence="13">Required for the insertion and/or proper folding and/or complex formation of integral membrane proteins into the membrane. Involved in integration of membrane proteins that insert both dependently and independently of the Sec translocase complex, as well as at least some lipoproteins. Aids folding of multispanning membrane proteins.</text>
</comment>
<dbReference type="PANTHER" id="PTHR12428:SF65">
    <property type="entry name" value="CYTOCHROME C OXIDASE ASSEMBLY PROTEIN COX18, MITOCHONDRIAL"/>
    <property type="match status" value="1"/>
</dbReference>
<keyword evidence="9 13" id="KW-0472">Membrane</keyword>
<dbReference type="AlphaFoldDB" id="A0A8J6P8F7"/>
<dbReference type="PRINTS" id="PR00701">
    <property type="entry name" value="60KDINNERMP"/>
</dbReference>
<evidence type="ECO:0000256" key="5">
    <source>
        <dbReference type="ARBA" id="ARBA00022475"/>
    </source>
</evidence>
<evidence type="ECO:0000313" key="18">
    <source>
        <dbReference type="EMBL" id="MBC9813727.1"/>
    </source>
</evidence>
<dbReference type="Proteomes" id="UP000652681">
    <property type="component" value="Unassembled WGS sequence"/>
</dbReference>
<dbReference type="Gene3D" id="2.70.98.90">
    <property type="match status" value="1"/>
</dbReference>
<dbReference type="Pfam" id="PF02096">
    <property type="entry name" value="60KD_IMP"/>
    <property type="match status" value="1"/>
</dbReference>
<evidence type="ECO:0000256" key="12">
    <source>
        <dbReference type="ARBA" id="ARBA00033342"/>
    </source>
</evidence>
<evidence type="ECO:0000256" key="2">
    <source>
        <dbReference type="ARBA" id="ARBA00010527"/>
    </source>
</evidence>